<sequence length="76" mass="8086">MVCSASVCVCAEKSTCSCGKQPALKCTCERANVENVVPENAEACSCGKRFKDSCTCGINSECDGHREGEVDFTNLK</sequence>
<dbReference type="Pfam" id="PF25277">
    <property type="entry name" value="DUF7871"/>
    <property type="match status" value="1"/>
</dbReference>
<dbReference type="PANTHER" id="PTHR40620">
    <property type="entry name" value="RESISTANCE PROTEIN CRD2, PUTATIVE (AFU_ORTHOLOGUE AFUA_4G04318)-RELATED"/>
    <property type="match status" value="1"/>
</dbReference>
<name>A0A9W4TZ11_9ASCO</name>
<dbReference type="Proteomes" id="UP001152885">
    <property type="component" value="Unassembled WGS sequence"/>
</dbReference>
<reference evidence="2" key="1">
    <citation type="submission" date="2022-12" db="EMBL/GenBank/DDBJ databases">
        <authorList>
            <person name="Brejova B."/>
        </authorList>
    </citation>
    <scope>NUCLEOTIDE SEQUENCE</scope>
</reference>
<feature type="domain" description="DUF7871" evidence="1">
    <location>
        <begin position="25"/>
        <end position="74"/>
    </location>
</feature>
<comment type="caution">
    <text evidence="2">The sequence shown here is derived from an EMBL/GenBank/DDBJ whole genome shotgun (WGS) entry which is preliminary data.</text>
</comment>
<dbReference type="EMBL" id="CANTUO010000004">
    <property type="protein sequence ID" value="CAI5759597.1"/>
    <property type="molecule type" value="Genomic_DNA"/>
</dbReference>
<keyword evidence="3" id="KW-1185">Reference proteome</keyword>
<dbReference type="InterPro" id="IPR057193">
    <property type="entry name" value="DUF7871"/>
</dbReference>
<protein>
    <recommendedName>
        <fullName evidence="1">DUF7871 domain-containing protein</fullName>
    </recommendedName>
</protein>
<dbReference type="OrthoDB" id="273010at2759"/>
<proteinExistence type="predicted"/>
<evidence type="ECO:0000313" key="3">
    <source>
        <dbReference type="Proteomes" id="UP001152885"/>
    </source>
</evidence>
<evidence type="ECO:0000313" key="2">
    <source>
        <dbReference type="EMBL" id="CAI5759597.1"/>
    </source>
</evidence>
<evidence type="ECO:0000259" key="1">
    <source>
        <dbReference type="Pfam" id="PF25277"/>
    </source>
</evidence>
<dbReference type="AlphaFoldDB" id="A0A9W4TZ11"/>
<gene>
    <name evidence="2" type="ORF">CANVERA_P4108</name>
</gene>
<accession>A0A9W4TZ11</accession>
<organism evidence="2 3">
    <name type="scientific">Candida verbasci</name>
    <dbReference type="NCBI Taxonomy" id="1227364"/>
    <lineage>
        <taxon>Eukaryota</taxon>
        <taxon>Fungi</taxon>
        <taxon>Dikarya</taxon>
        <taxon>Ascomycota</taxon>
        <taxon>Saccharomycotina</taxon>
        <taxon>Pichiomycetes</taxon>
        <taxon>Debaryomycetaceae</taxon>
        <taxon>Candida/Lodderomyces clade</taxon>
        <taxon>Candida</taxon>
    </lineage>
</organism>
<dbReference type="PANTHER" id="PTHR40620:SF1">
    <property type="entry name" value="RESISTANCE PROTEIN CRD2, PUTATIVE (AFU_ORTHOLOGUE AFUA_4G04318)-RELATED"/>
    <property type="match status" value="1"/>
</dbReference>